<dbReference type="GO" id="GO:0005634">
    <property type="term" value="C:nucleus"/>
    <property type="evidence" value="ECO:0007669"/>
    <property type="project" value="UniProtKB-SubCell"/>
</dbReference>
<evidence type="ECO:0000259" key="9">
    <source>
        <dbReference type="Pfam" id="PF08743"/>
    </source>
</evidence>
<protein>
    <recommendedName>
        <fullName evidence="7">Non-structural maintenance of chromosomes element 4</fullName>
    </recommendedName>
</protein>
<keyword evidence="4 7" id="KW-0233">DNA recombination</keyword>
<gene>
    <name evidence="10" type="ORF">CC80DRAFT_196730</name>
</gene>
<reference evidence="10" key="1">
    <citation type="journal article" date="2020" name="Stud. Mycol.">
        <title>101 Dothideomycetes genomes: a test case for predicting lifestyles and emergence of pathogens.</title>
        <authorList>
            <person name="Haridas S."/>
            <person name="Albert R."/>
            <person name="Binder M."/>
            <person name="Bloem J."/>
            <person name="Labutti K."/>
            <person name="Salamov A."/>
            <person name="Andreopoulos B."/>
            <person name="Baker S."/>
            <person name="Barry K."/>
            <person name="Bills G."/>
            <person name="Bluhm B."/>
            <person name="Cannon C."/>
            <person name="Castanera R."/>
            <person name="Culley D."/>
            <person name="Daum C."/>
            <person name="Ezra D."/>
            <person name="Gonzalez J."/>
            <person name="Henrissat B."/>
            <person name="Kuo A."/>
            <person name="Liang C."/>
            <person name="Lipzen A."/>
            <person name="Lutzoni F."/>
            <person name="Magnuson J."/>
            <person name="Mondo S."/>
            <person name="Nolan M."/>
            <person name="Ohm R."/>
            <person name="Pangilinan J."/>
            <person name="Park H.-J."/>
            <person name="Ramirez L."/>
            <person name="Alfaro M."/>
            <person name="Sun H."/>
            <person name="Tritt A."/>
            <person name="Yoshinaga Y."/>
            <person name="Zwiers L.-H."/>
            <person name="Turgeon B."/>
            <person name="Goodwin S."/>
            <person name="Spatafora J."/>
            <person name="Crous P."/>
            <person name="Grigoriev I."/>
        </authorList>
    </citation>
    <scope>NUCLEOTIDE SEQUENCE</scope>
    <source>
        <strain evidence="10">CBS 675.92</strain>
    </source>
</reference>
<evidence type="ECO:0000256" key="1">
    <source>
        <dbReference type="ARBA" id="ARBA00004123"/>
    </source>
</evidence>
<dbReference type="Pfam" id="PF08743">
    <property type="entry name" value="Nse4_C"/>
    <property type="match status" value="1"/>
</dbReference>
<dbReference type="PANTHER" id="PTHR16140:SF0">
    <property type="entry name" value="NON-STRUCTURAL MAINTENANCE OF CHROMOSOMES ELEMENT 4"/>
    <property type="match status" value="1"/>
</dbReference>
<evidence type="ECO:0000256" key="8">
    <source>
        <dbReference type="SAM" id="MobiDB-lite"/>
    </source>
</evidence>
<keyword evidence="5 7" id="KW-0234">DNA repair</keyword>
<dbReference type="Proteomes" id="UP000800035">
    <property type="component" value="Unassembled WGS sequence"/>
</dbReference>
<dbReference type="AlphaFoldDB" id="A0A6A5U9Y0"/>
<feature type="region of interest" description="Disordered" evidence="8">
    <location>
        <begin position="264"/>
        <end position="292"/>
    </location>
</feature>
<evidence type="ECO:0000256" key="7">
    <source>
        <dbReference type="RuleBase" id="RU365071"/>
    </source>
</evidence>
<evidence type="ECO:0000256" key="2">
    <source>
        <dbReference type="ARBA" id="ARBA00008997"/>
    </source>
</evidence>
<evidence type="ECO:0000256" key="6">
    <source>
        <dbReference type="ARBA" id="ARBA00023242"/>
    </source>
</evidence>
<feature type="region of interest" description="Disordered" evidence="8">
    <location>
        <begin position="1"/>
        <end position="152"/>
    </location>
</feature>
<dbReference type="OrthoDB" id="361242at2759"/>
<comment type="subunit">
    <text evidence="7">Component of the SMC5-SMC6 complex.</text>
</comment>
<dbReference type="EMBL" id="ML976980">
    <property type="protein sequence ID" value="KAF1961721.1"/>
    <property type="molecule type" value="Genomic_DNA"/>
</dbReference>
<evidence type="ECO:0000256" key="5">
    <source>
        <dbReference type="ARBA" id="ARBA00023204"/>
    </source>
</evidence>
<accession>A0A6A5U9Y0</accession>
<comment type="function">
    <text evidence="7">Component of the SMC5-SMC6 complex, that promotes sister chromatid alignment after DNA damage and facilitates double-stranded DNA breaks (DSBs) repair via homologous recombination between sister chromatids.</text>
</comment>
<dbReference type="GO" id="GO:0006310">
    <property type="term" value="P:DNA recombination"/>
    <property type="evidence" value="ECO:0007669"/>
    <property type="project" value="UniProtKB-UniRule"/>
</dbReference>
<evidence type="ECO:0000256" key="3">
    <source>
        <dbReference type="ARBA" id="ARBA00022763"/>
    </source>
</evidence>
<dbReference type="InterPro" id="IPR014854">
    <property type="entry name" value="Nse4_C"/>
</dbReference>
<keyword evidence="11" id="KW-1185">Reference proteome</keyword>
<sequence length="527" mass="58502">MARLNTRTSATPVVRSSTVDSLYRDPTPASRANANGGGTARQSSYSVMSAGQSTNSDKENDIPPSRESTPQPRHKAISMAGKRAQRPPTPDSGSTSSGNTTKRRRTDNYAFAGSDMGDTQVYEDDAEDGAHDENEELEQNQAPPTPAEDDQDEALKYYNPDQDPEERRALLVGMKALSRGIDDNRDELIASNGDQIITTVKQLNQNMSKVRQTADAAVDANDLLKMASIAGKRQNQCNQARPGVGIDLDEFVSKCMFFMREGHAPSAEEAAPTQPRPRRQTQHTDENDEDVSDEGLDWAFLGRNVCFASNRRPPVTSFLLGPLSLQRRVRTVQARRAKAQRQPLGPATRPQELREEDIKQSENTNLTHLVKGIKEHLTEHINNGSKEIETELRALEGDPDDEDVFAACSRHRVYLTADEEPAVSLFDFAVNPSSFGQTVENLFYISFLIREGNAQVVADKHGLPLLAPAVSRNLEEHRQYNIEKHQAIFSIDFPTWRDLIEAYDITEPLIPHRVAEEANIAPGGWYG</sequence>
<keyword evidence="6 7" id="KW-0539">Nucleus</keyword>
<proteinExistence type="inferred from homology"/>
<name>A0A6A5U9Y0_9PLEO</name>
<dbReference type="GO" id="GO:0030915">
    <property type="term" value="C:Smc5-Smc6 complex"/>
    <property type="evidence" value="ECO:0007669"/>
    <property type="project" value="UniProtKB-UniRule"/>
</dbReference>
<comment type="similarity">
    <text evidence="2 7">Belongs to the NSE4 family.</text>
</comment>
<dbReference type="GO" id="GO:0006281">
    <property type="term" value="P:DNA repair"/>
    <property type="evidence" value="ECO:0007669"/>
    <property type="project" value="UniProtKB-UniRule"/>
</dbReference>
<dbReference type="PANTHER" id="PTHR16140">
    <property type="entry name" value="NON-STRUCTURAL MAINTENANCE OF CHROMOSOMES ELEMENT 4"/>
    <property type="match status" value="1"/>
</dbReference>
<evidence type="ECO:0000256" key="4">
    <source>
        <dbReference type="ARBA" id="ARBA00023172"/>
    </source>
</evidence>
<dbReference type="InterPro" id="IPR027786">
    <property type="entry name" value="Nse4/EID"/>
</dbReference>
<feature type="compositionally biased region" description="Low complexity" evidence="8">
    <location>
        <begin position="91"/>
        <end position="100"/>
    </location>
</feature>
<feature type="compositionally biased region" description="Polar residues" evidence="8">
    <location>
        <begin position="40"/>
        <end position="55"/>
    </location>
</feature>
<feature type="domain" description="Non-structural maintenance of chromosome element 4 C-terminal" evidence="9">
    <location>
        <begin position="423"/>
        <end position="510"/>
    </location>
</feature>
<evidence type="ECO:0000313" key="10">
    <source>
        <dbReference type="EMBL" id="KAF1961721.1"/>
    </source>
</evidence>
<keyword evidence="3 7" id="KW-0227">DNA damage</keyword>
<feature type="compositionally biased region" description="Polar residues" evidence="8">
    <location>
        <begin position="1"/>
        <end position="20"/>
    </location>
</feature>
<comment type="subcellular location">
    <subcellularLocation>
        <location evidence="1 7">Nucleus</location>
    </subcellularLocation>
</comment>
<organism evidence="10 11">
    <name type="scientific">Byssothecium circinans</name>
    <dbReference type="NCBI Taxonomy" id="147558"/>
    <lineage>
        <taxon>Eukaryota</taxon>
        <taxon>Fungi</taxon>
        <taxon>Dikarya</taxon>
        <taxon>Ascomycota</taxon>
        <taxon>Pezizomycotina</taxon>
        <taxon>Dothideomycetes</taxon>
        <taxon>Pleosporomycetidae</taxon>
        <taxon>Pleosporales</taxon>
        <taxon>Massarineae</taxon>
        <taxon>Massarinaceae</taxon>
        <taxon>Byssothecium</taxon>
    </lineage>
</organism>
<evidence type="ECO:0000313" key="11">
    <source>
        <dbReference type="Proteomes" id="UP000800035"/>
    </source>
</evidence>